<evidence type="ECO:0000256" key="1">
    <source>
        <dbReference type="SAM" id="MobiDB-lite"/>
    </source>
</evidence>
<feature type="compositionally biased region" description="Polar residues" evidence="1">
    <location>
        <begin position="837"/>
        <end position="846"/>
    </location>
</feature>
<feature type="compositionally biased region" description="Basic and acidic residues" evidence="1">
    <location>
        <begin position="996"/>
        <end position="1024"/>
    </location>
</feature>
<feature type="region of interest" description="Disordered" evidence="1">
    <location>
        <begin position="666"/>
        <end position="1034"/>
    </location>
</feature>
<evidence type="ECO:0000313" key="4">
    <source>
        <dbReference type="Proteomes" id="UP001492380"/>
    </source>
</evidence>
<feature type="compositionally biased region" description="Basic residues" evidence="1">
    <location>
        <begin position="539"/>
        <end position="551"/>
    </location>
</feature>
<evidence type="ECO:0000259" key="2">
    <source>
        <dbReference type="Pfam" id="PF08101"/>
    </source>
</evidence>
<reference evidence="3 4" key="1">
    <citation type="submission" date="2024-04" db="EMBL/GenBank/DDBJ databases">
        <title>Phyllosticta paracitricarpa is synonymous to the EU quarantine fungus P. citricarpa based on phylogenomic analyses.</title>
        <authorList>
            <consortium name="Lawrence Berkeley National Laboratory"/>
            <person name="Van Ingen-Buijs V.A."/>
            <person name="Van Westerhoven A.C."/>
            <person name="Haridas S."/>
            <person name="Skiadas P."/>
            <person name="Martin F."/>
            <person name="Groenewald J.Z."/>
            <person name="Crous P.W."/>
            <person name="Seidl M.F."/>
        </authorList>
    </citation>
    <scope>NUCLEOTIDE SEQUENCE [LARGE SCALE GENOMIC DNA]</scope>
    <source>
        <strain evidence="3 4">CBS 123374</strain>
    </source>
</reference>
<feature type="region of interest" description="Disordered" evidence="1">
    <location>
        <begin position="587"/>
        <end position="621"/>
    </location>
</feature>
<feature type="compositionally biased region" description="Basic and acidic residues" evidence="1">
    <location>
        <begin position="732"/>
        <end position="744"/>
    </location>
</feature>
<feature type="domain" description="Meiotically up-regulated protein Msb1/Mug8" evidence="2">
    <location>
        <begin position="45"/>
        <end position="516"/>
    </location>
</feature>
<feature type="compositionally biased region" description="Basic and acidic residues" evidence="1">
    <location>
        <begin position="679"/>
        <end position="695"/>
    </location>
</feature>
<dbReference type="CDD" id="cd04401">
    <property type="entry name" value="RhoGAP_fMSB1"/>
    <property type="match status" value="1"/>
</dbReference>
<dbReference type="InterPro" id="IPR037508">
    <property type="entry name" value="Msb1/Mug8"/>
</dbReference>
<feature type="compositionally biased region" description="Basic and acidic residues" evidence="1">
    <location>
        <begin position="864"/>
        <end position="890"/>
    </location>
</feature>
<evidence type="ECO:0000313" key="3">
    <source>
        <dbReference type="EMBL" id="KAK8243990.1"/>
    </source>
</evidence>
<feature type="region of interest" description="Disordered" evidence="1">
    <location>
        <begin position="374"/>
        <end position="393"/>
    </location>
</feature>
<comment type="caution">
    <text evidence="3">The sequence shown here is derived from an EMBL/GenBank/DDBJ whole genome shotgun (WGS) entry which is preliminary data.</text>
</comment>
<sequence length="1063" mass="117619">MPFFSKVFKPKDGAKAKGGKYGNFNDGTADLPPKPRWQEAWTWKEVAPDQVQELIHVCTQELKSRALDTPFLLLPFRPGADSTSARHLVTNFFKDMDQGGSMCYGDGLRNELRLTEPMVLCSIMKWCWSRLPGGVVTWDAYELFRVGEQDSGMAKHSFDTFIPLSVESEARRQIIMDFFDLLAAIAARGKANGLGGRKLSRMAGWWAFEHADLGKGFEGGYKTWAQAADATSHLFFAYLRSLAPEDKIITGISNLPRSLQALLSQTEYPPETPSLMLTATTKVVLIVDSVSPTPFALLRRAKNFEYRESDRVLREFAYYDDPVLALSDECRRVLKAISTANGATVEVNGSSDPSWSKFEDLGFGFLDDMSIGSGTGASSNSSNGGLRTTPRSMANELGRPTTPSWADFLSSGFADEKATAARPTMLLPPDKQLPPIGEVTRVQSSQSHVRHIETAENLEPGEVASINKFDLDETFFWVWITSLAPEEPNERKAVFGRCALVETKLAGGKWLVVEEQLKGASDGPEEGAHIVEKKSKFSFGRRKRRKSTGKKPVKEPYDRKQSETPMSKTSIGPDQHAKIQAAAANLAFQQRQQDSSDSAQRRGRDDATSTKTNSVMTLQPLVASEAGPAMKWARNFDKEALRAQYLGDTAAGTGKGLFHENFSSANISNGAISSPEPQASRKDTPEPNKSKDLPRKPVQSNRDSWPMPYTHYSPSSPARPSHEQPVAVENTQPDKDQAAQRTDKAAPAPTALAERRKKFEQPDPATLAAQKAFEQGRTSPEAERKKLKKQNQNTGGGFKRLFTKRQKENPLHRNKTPESNAADTGAGFEAQHRESTSRPNSNQRQVAATPEQPAHAPPPPPPEPVHKEPERINEEPTMRQDAIMYDHDRPMPVSRVHTKEQEEADQQFSRFDQGPDDNSHGYGTDYEDEEPSPPTPPAHQSSYKYGNRPAQAQHATAGYDASQAESSEYASSEASMHDAQQSVPPTQDRWAQIRKNAAERAMRVSEDRSTRPRHSESVSMRTEDGETSGEETIEDRVARIKARVAELTGNMDSSGKIVTGARR</sequence>
<dbReference type="Proteomes" id="UP001492380">
    <property type="component" value="Unassembled WGS sequence"/>
</dbReference>
<feature type="compositionally biased region" description="Basic and acidic residues" evidence="1">
    <location>
        <begin position="599"/>
        <end position="608"/>
    </location>
</feature>
<proteinExistence type="predicted"/>
<feature type="compositionally biased region" description="Basic and acidic residues" evidence="1">
    <location>
        <begin position="526"/>
        <end position="535"/>
    </location>
</feature>
<feature type="compositionally biased region" description="Low complexity" evidence="1">
    <location>
        <begin position="376"/>
        <end position="385"/>
    </location>
</feature>
<gene>
    <name evidence="3" type="ORF">HDK90DRAFT_142242</name>
</gene>
<feature type="region of interest" description="Disordered" evidence="1">
    <location>
        <begin position="519"/>
        <end position="575"/>
    </location>
</feature>
<feature type="compositionally biased region" description="Basic and acidic residues" evidence="1">
    <location>
        <begin position="552"/>
        <end position="562"/>
    </location>
</feature>
<dbReference type="PANTHER" id="PTHR28093:SF1">
    <property type="entry name" value="MORPHOGENESIS-RELATED PROTEIN MSB1"/>
    <property type="match status" value="1"/>
</dbReference>
<feature type="compositionally biased region" description="Low complexity" evidence="1">
    <location>
        <begin position="961"/>
        <end position="974"/>
    </location>
</feature>
<organism evidence="3 4">
    <name type="scientific">Phyllosticta capitalensis</name>
    <dbReference type="NCBI Taxonomy" id="121624"/>
    <lineage>
        <taxon>Eukaryota</taxon>
        <taxon>Fungi</taxon>
        <taxon>Dikarya</taxon>
        <taxon>Ascomycota</taxon>
        <taxon>Pezizomycotina</taxon>
        <taxon>Dothideomycetes</taxon>
        <taxon>Dothideomycetes incertae sedis</taxon>
        <taxon>Botryosphaeriales</taxon>
        <taxon>Phyllostictaceae</taxon>
        <taxon>Phyllosticta</taxon>
    </lineage>
</organism>
<dbReference type="PANTHER" id="PTHR28093">
    <property type="entry name" value="MORPHOGENESIS-RELATED PROTEIN MSB1"/>
    <property type="match status" value="1"/>
</dbReference>
<name>A0ABR1YZM0_9PEZI</name>
<keyword evidence="4" id="KW-1185">Reference proteome</keyword>
<dbReference type="Pfam" id="PF08101">
    <property type="entry name" value="Msb1-Mug8_dom"/>
    <property type="match status" value="1"/>
</dbReference>
<feature type="compositionally biased region" description="Low complexity" evidence="1">
    <location>
        <begin position="589"/>
        <end position="598"/>
    </location>
</feature>
<dbReference type="EMBL" id="JBBWRZ010000002">
    <property type="protein sequence ID" value="KAK8243990.1"/>
    <property type="molecule type" value="Genomic_DNA"/>
</dbReference>
<protein>
    <recommendedName>
        <fullName evidence="2">Meiotically up-regulated protein Msb1/Mug8 domain-containing protein</fullName>
    </recommendedName>
</protein>
<feature type="compositionally biased region" description="Polar residues" evidence="1">
    <location>
        <begin position="563"/>
        <end position="572"/>
    </location>
</feature>
<accession>A0ABR1YZM0</accession>
<dbReference type="InterPro" id="IPR012965">
    <property type="entry name" value="Msb1/Mug8_dom"/>
</dbReference>